<dbReference type="GO" id="GO:0008932">
    <property type="term" value="F:lytic endotransglycosylase activity"/>
    <property type="evidence" value="ECO:0007669"/>
    <property type="project" value="TreeGrafter"/>
</dbReference>
<dbReference type="EMBL" id="JACHHB010000002">
    <property type="protein sequence ID" value="MBB5172521.1"/>
    <property type="molecule type" value="Genomic_DNA"/>
</dbReference>
<dbReference type="InterPro" id="IPR018392">
    <property type="entry name" value="LysM"/>
</dbReference>
<evidence type="ECO:0000313" key="4">
    <source>
        <dbReference type="EMBL" id="MBB5172521.1"/>
    </source>
</evidence>
<dbReference type="PANTHER" id="PTHR33734:SF22">
    <property type="entry name" value="MEMBRANE-BOUND LYTIC MUREIN TRANSGLYCOSYLASE D"/>
    <property type="match status" value="1"/>
</dbReference>
<evidence type="ECO:0000256" key="1">
    <source>
        <dbReference type="SAM" id="MobiDB-lite"/>
    </source>
</evidence>
<feature type="region of interest" description="Disordered" evidence="1">
    <location>
        <begin position="21"/>
        <end position="75"/>
    </location>
</feature>
<dbReference type="PROSITE" id="PS51257">
    <property type="entry name" value="PROKAR_LIPOPROTEIN"/>
    <property type="match status" value="1"/>
</dbReference>
<protein>
    <submittedName>
        <fullName evidence="4">LysM repeat protein</fullName>
    </submittedName>
</protein>
<keyword evidence="5" id="KW-1185">Reference proteome</keyword>
<keyword evidence="2" id="KW-0732">Signal</keyword>
<organism evidence="4 5">
    <name type="scientific">Texcoconibacillus texcoconensis</name>
    <dbReference type="NCBI Taxonomy" id="1095777"/>
    <lineage>
        <taxon>Bacteria</taxon>
        <taxon>Bacillati</taxon>
        <taxon>Bacillota</taxon>
        <taxon>Bacilli</taxon>
        <taxon>Bacillales</taxon>
        <taxon>Bacillaceae</taxon>
        <taxon>Texcoconibacillus</taxon>
    </lineage>
</organism>
<feature type="chain" id="PRO_5032307553" evidence="2">
    <location>
        <begin position="23"/>
        <end position="801"/>
    </location>
</feature>
<accession>A0A840QMF4</accession>
<dbReference type="Gene3D" id="3.30.457.10">
    <property type="entry name" value="Copper amine oxidase-like, N-terminal domain"/>
    <property type="match status" value="1"/>
</dbReference>
<feature type="compositionally biased region" description="Basic and acidic residues" evidence="1">
    <location>
        <begin position="65"/>
        <end position="74"/>
    </location>
</feature>
<dbReference type="PROSITE" id="PS51782">
    <property type="entry name" value="LYSM"/>
    <property type="match status" value="7"/>
</dbReference>
<evidence type="ECO:0000259" key="3">
    <source>
        <dbReference type="PROSITE" id="PS51782"/>
    </source>
</evidence>
<feature type="domain" description="LysM" evidence="3">
    <location>
        <begin position="358"/>
        <end position="401"/>
    </location>
</feature>
<feature type="signal peptide" evidence="2">
    <location>
        <begin position="1"/>
        <end position="22"/>
    </location>
</feature>
<dbReference type="Proteomes" id="UP000551878">
    <property type="component" value="Unassembled WGS sequence"/>
</dbReference>
<feature type="domain" description="LysM" evidence="3">
    <location>
        <begin position="545"/>
        <end position="588"/>
    </location>
</feature>
<dbReference type="PANTHER" id="PTHR33734">
    <property type="entry name" value="LYSM DOMAIN-CONTAINING GPI-ANCHORED PROTEIN 2"/>
    <property type="match status" value="1"/>
</dbReference>
<dbReference type="InterPro" id="IPR036582">
    <property type="entry name" value="Mao_N_sf"/>
</dbReference>
<dbReference type="RefSeq" id="WP_184662972.1">
    <property type="nucleotide sequence ID" value="NZ_JACHHB010000002.1"/>
</dbReference>
<proteinExistence type="predicted"/>
<feature type="domain" description="LysM" evidence="3">
    <location>
        <begin position="482"/>
        <end position="525"/>
    </location>
</feature>
<dbReference type="SUPFAM" id="SSF54106">
    <property type="entry name" value="LysM domain"/>
    <property type="match status" value="7"/>
</dbReference>
<feature type="region of interest" description="Disordered" evidence="1">
    <location>
        <begin position="401"/>
        <end position="420"/>
    </location>
</feature>
<dbReference type="InterPro" id="IPR036779">
    <property type="entry name" value="LysM_dom_sf"/>
</dbReference>
<gene>
    <name evidence="4" type="ORF">HNQ41_000665</name>
</gene>
<dbReference type="InterPro" id="IPR012854">
    <property type="entry name" value="Cu_amine_oxidase-like_N"/>
</dbReference>
<dbReference type="CDD" id="cd00118">
    <property type="entry name" value="LysM"/>
    <property type="match status" value="7"/>
</dbReference>
<sequence length="801" mass="89627">MKKLCISVVASMMLLTSCNQQFDTSNPENKNQGFQTQEEEQPNKDTPNEVKEDLDNKEEEDRESDDSGYRKLSDEGYPMVDIDEDFFEDIEQQYVDDEDEGIRAFDADDVKLEINGMKLDVDPEPFIENENVYLPLRYVSTHLETGVSLQEDEEVIHIEKGDKEIELAVDSDEGEVNGETVRVPPVLKEDDVIFLPIGFVAESLGYDVEKNIDVNEMSIHTHGETEPTLINETDHTIDEGKHAVAAQSTNQEYTVVSGDNLYAIARRFHTTVDELRRLNDLTSDVIRVGQKLRLPVTGQKLHTVVSGDTLFSIARRFDTTVDELRRLNQLQSNVLSIGQTLVVAEDAKQGDEPTPKPTTYTVQSGDNLYAIARRFEITVDELRRLNNLSGDVIRVGQTLKLSGEGEEKPDQATPSEEETTTYTVKAGDNLSTIARQFDTTVDELRRLNNLSGDLLQIGQTLTVSGKGEEKPDLDSPSEEEMTTYTVKAGDSLSAIARRFDTTVDELRRLNNLSGDLLRVGQTLTVTGKGEEELPDQASPSEEETTTYTVRAGDSLSAIARRFDTTVDELRRLNNLSGDILRVGQTLTVSREAQSKEESPSSGAEVTKKYTTHTVRSGDNAWRISVQYGIPMLELLSENNLTLNSTLSIGQVLQIPVYNVPVRETVSDRHGELLDWWTEGRYVFPIGKDATITDFQTGRTFRVRHTMGGNHADAEPLTSSDAQTMREIWGGNFTWTPRAIIISVDGRRLAAAMHSFPHADQDIRNNNYNGHFCIHFLNSTRHNDGLVQESMQRQVRIAAGVD</sequence>
<feature type="domain" description="LysM" evidence="3">
    <location>
        <begin position="420"/>
        <end position="463"/>
    </location>
</feature>
<dbReference type="AlphaFoldDB" id="A0A840QMF4"/>
<name>A0A840QMF4_9BACI</name>
<feature type="domain" description="LysM" evidence="3">
    <location>
        <begin position="300"/>
        <end position="343"/>
    </location>
</feature>
<evidence type="ECO:0000256" key="2">
    <source>
        <dbReference type="SAM" id="SignalP"/>
    </source>
</evidence>
<dbReference type="SMART" id="SM00257">
    <property type="entry name" value="LysM"/>
    <property type="match status" value="7"/>
</dbReference>
<feature type="compositionally biased region" description="Acidic residues" evidence="1">
    <location>
        <begin position="55"/>
        <end position="64"/>
    </location>
</feature>
<feature type="compositionally biased region" description="Basic and acidic residues" evidence="1">
    <location>
        <begin position="41"/>
        <end position="54"/>
    </location>
</feature>
<dbReference type="Pfam" id="PF07833">
    <property type="entry name" value="Cu_amine_oxidN1"/>
    <property type="match status" value="1"/>
</dbReference>
<dbReference type="SUPFAM" id="SSF55383">
    <property type="entry name" value="Copper amine oxidase, domain N"/>
    <property type="match status" value="1"/>
</dbReference>
<dbReference type="Gene3D" id="3.10.350.10">
    <property type="entry name" value="LysM domain"/>
    <property type="match status" value="7"/>
</dbReference>
<feature type="domain" description="LysM" evidence="3">
    <location>
        <begin position="251"/>
        <end position="294"/>
    </location>
</feature>
<evidence type="ECO:0000313" key="5">
    <source>
        <dbReference type="Proteomes" id="UP000551878"/>
    </source>
</evidence>
<feature type="domain" description="LysM" evidence="3">
    <location>
        <begin position="610"/>
        <end position="654"/>
    </location>
</feature>
<dbReference type="Pfam" id="PF01476">
    <property type="entry name" value="LysM"/>
    <property type="match status" value="7"/>
</dbReference>
<feature type="compositionally biased region" description="Polar residues" evidence="1">
    <location>
        <begin position="21"/>
        <end position="36"/>
    </location>
</feature>
<reference evidence="4 5" key="1">
    <citation type="submission" date="2020-08" db="EMBL/GenBank/DDBJ databases">
        <title>Genomic Encyclopedia of Type Strains, Phase IV (KMG-IV): sequencing the most valuable type-strain genomes for metagenomic binning, comparative biology and taxonomic classification.</title>
        <authorList>
            <person name="Goeker M."/>
        </authorList>
    </citation>
    <scope>NUCLEOTIDE SEQUENCE [LARGE SCALE GENOMIC DNA]</scope>
    <source>
        <strain evidence="4 5">DSM 24696</strain>
    </source>
</reference>
<comment type="caution">
    <text evidence="4">The sequence shown here is derived from an EMBL/GenBank/DDBJ whole genome shotgun (WGS) entry which is preliminary data.</text>
</comment>